<keyword evidence="7" id="KW-1185">Reference proteome</keyword>
<dbReference type="Pfam" id="PF07730">
    <property type="entry name" value="HisKA_3"/>
    <property type="match status" value="1"/>
</dbReference>
<evidence type="ECO:0000259" key="5">
    <source>
        <dbReference type="Pfam" id="PF07730"/>
    </source>
</evidence>
<evidence type="ECO:0000256" key="1">
    <source>
        <dbReference type="ARBA" id="ARBA00022679"/>
    </source>
</evidence>
<dbReference type="AlphaFoldDB" id="A0A931C7Q0"/>
<dbReference type="InterPro" id="IPR011712">
    <property type="entry name" value="Sig_transdc_His_kin_sub3_dim/P"/>
</dbReference>
<feature type="transmembrane region" description="Helical" evidence="4">
    <location>
        <begin position="76"/>
        <end position="96"/>
    </location>
</feature>
<proteinExistence type="predicted"/>
<dbReference type="PANTHER" id="PTHR24421">
    <property type="entry name" value="NITRATE/NITRITE SENSOR PROTEIN NARX-RELATED"/>
    <property type="match status" value="1"/>
</dbReference>
<evidence type="ECO:0000256" key="3">
    <source>
        <dbReference type="ARBA" id="ARBA00023012"/>
    </source>
</evidence>
<dbReference type="InterPro" id="IPR036890">
    <property type="entry name" value="HATPase_C_sf"/>
</dbReference>
<comment type="caution">
    <text evidence="6">The sequence shown here is derived from an EMBL/GenBank/DDBJ whole genome shotgun (WGS) entry which is preliminary data.</text>
</comment>
<dbReference type="CDD" id="cd16917">
    <property type="entry name" value="HATPase_UhpB-NarQ-NarX-like"/>
    <property type="match status" value="1"/>
</dbReference>
<name>A0A931C7Q0_9ACTN</name>
<dbReference type="GO" id="GO:0016020">
    <property type="term" value="C:membrane"/>
    <property type="evidence" value="ECO:0007669"/>
    <property type="project" value="InterPro"/>
</dbReference>
<dbReference type="PANTHER" id="PTHR24421:SF63">
    <property type="entry name" value="SENSOR HISTIDINE KINASE DESK"/>
    <property type="match status" value="1"/>
</dbReference>
<dbReference type="SUPFAM" id="SSF55874">
    <property type="entry name" value="ATPase domain of HSP90 chaperone/DNA topoisomerase II/histidine kinase"/>
    <property type="match status" value="1"/>
</dbReference>
<feature type="transmembrane region" description="Helical" evidence="4">
    <location>
        <begin position="20"/>
        <end position="38"/>
    </location>
</feature>
<keyword evidence="3" id="KW-0902">Two-component regulatory system</keyword>
<feature type="transmembrane region" description="Helical" evidence="4">
    <location>
        <begin position="126"/>
        <end position="144"/>
    </location>
</feature>
<keyword evidence="4" id="KW-0472">Membrane</keyword>
<protein>
    <submittedName>
        <fullName evidence="6">Sensor histidine kinase</fullName>
    </submittedName>
</protein>
<dbReference type="GO" id="GO:0046983">
    <property type="term" value="F:protein dimerization activity"/>
    <property type="evidence" value="ECO:0007669"/>
    <property type="project" value="InterPro"/>
</dbReference>
<dbReference type="GO" id="GO:0000155">
    <property type="term" value="F:phosphorelay sensor kinase activity"/>
    <property type="evidence" value="ECO:0007669"/>
    <property type="project" value="InterPro"/>
</dbReference>
<keyword evidence="4" id="KW-1133">Transmembrane helix</keyword>
<dbReference type="RefSeq" id="WP_196414248.1">
    <property type="nucleotide sequence ID" value="NZ_JADQTO010000005.1"/>
</dbReference>
<reference evidence="6" key="1">
    <citation type="submission" date="2020-11" db="EMBL/GenBank/DDBJ databases">
        <title>Isolation and identification of active actinomycetes.</title>
        <authorList>
            <person name="Sun X."/>
        </authorList>
    </citation>
    <scope>NUCLEOTIDE SEQUENCE</scope>
    <source>
        <strain evidence="6">NEAU-A11</strain>
    </source>
</reference>
<feature type="transmembrane region" description="Helical" evidence="4">
    <location>
        <begin position="44"/>
        <end position="64"/>
    </location>
</feature>
<evidence type="ECO:0000313" key="7">
    <source>
        <dbReference type="Proteomes" id="UP000598146"/>
    </source>
</evidence>
<evidence type="ECO:0000256" key="2">
    <source>
        <dbReference type="ARBA" id="ARBA00022777"/>
    </source>
</evidence>
<feature type="domain" description="Signal transduction histidine kinase subgroup 3 dimerisation and phosphoacceptor" evidence="5">
    <location>
        <begin position="195"/>
        <end position="262"/>
    </location>
</feature>
<evidence type="ECO:0000313" key="6">
    <source>
        <dbReference type="EMBL" id="MBG0562476.1"/>
    </source>
</evidence>
<keyword evidence="2 6" id="KW-0418">Kinase</keyword>
<sequence>MMSSRSRASRVDWYLRGSMFVLYLAVPLAIGGSLGSALGPVALIGVGFGTAQAIAAALLLNAALEYRLGRGARPTRLLVTVVVLSVLTVGAGWPGYDEVEPAFAFIVTVMLTSLLSAVAPMVSTTAVTSLSFAGWLVAAAPAIWRDGDEFFPQLGLLIVIGVGVSTSRTTAWMLDLVWQLDDAQNVRADLAVAEERLRFARDLHDVAGRALSVVALKAELAAKLGSRGRPEAVDEMLEVRRIAQESMAELRAVVSGLRTAQLGEELAGARSLLAAAGITCRVIGEAGGLGPRTETALGWAVREATTNVLRHSEARECTIELDRAADGTVSLIMRNDGATGGRARHGNGLTGLTERITAVGGTVTADREPPDRFRVEVRLPAAAELPEVAHP</sequence>
<keyword evidence="1" id="KW-0808">Transferase</keyword>
<dbReference type="InterPro" id="IPR050482">
    <property type="entry name" value="Sensor_HK_TwoCompSys"/>
</dbReference>
<gene>
    <name evidence="6" type="ORF">I4J89_13505</name>
</gene>
<feature type="transmembrane region" description="Helical" evidence="4">
    <location>
        <begin position="150"/>
        <end position="167"/>
    </location>
</feature>
<accession>A0A931C7Q0</accession>
<dbReference type="Gene3D" id="3.30.565.10">
    <property type="entry name" value="Histidine kinase-like ATPase, C-terminal domain"/>
    <property type="match status" value="1"/>
</dbReference>
<keyword evidence="4" id="KW-0812">Transmembrane</keyword>
<dbReference type="EMBL" id="JADQTO010000005">
    <property type="protein sequence ID" value="MBG0562476.1"/>
    <property type="molecule type" value="Genomic_DNA"/>
</dbReference>
<evidence type="ECO:0000256" key="4">
    <source>
        <dbReference type="SAM" id="Phobius"/>
    </source>
</evidence>
<dbReference type="Gene3D" id="1.20.5.1930">
    <property type="match status" value="1"/>
</dbReference>
<organism evidence="6 7">
    <name type="scientific">Actinoplanes aureus</name>
    <dbReference type="NCBI Taxonomy" id="2792083"/>
    <lineage>
        <taxon>Bacteria</taxon>
        <taxon>Bacillati</taxon>
        <taxon>Actinomycetota</taxon>
        <taxon>Actinomycetes</taxon>
        <taxon>Micromonosporales</taxon>
        <taxon>Micromonosporaceae</taxon>
        <taxon>Actinoplanes</taxon>
    </lineage>
</organism>
<dbReference type="Proteomes" id="UP000598146">
    <property type="component" value="Unassembled WGS sequence"/>
</dbReference>